<sequence>MIYLTQLRAQLERSFAPLACDCALTGDNSLTVKLYHPASGQVDLVVSGLSVANLRTPEAVVALIEELRYELESNSLHRSEKCKHKK</sequence>
<evidence type="ECO:0008006" key="5">
    <source>
        <dbReference type="Google" id="ProtNLM"/>
    </source>
</evidence>
<protein>
    <recommendedName>
        <fullName evidence="5">DUF1652 domain-containing protein</fullName>
    </recommendedName>
</protein>
<dbReference type="RefSeq" id="WP_121733875.1">
    <property type="nucleotide sequence ID" value="NZ_PEGA01000027.1"/>
</dbReference>
<gene>
    <name evidence="1" type="ORF">CS076_23060</name>
    <name evidence="2" type="ORF">CS078_18525</name>
</gene>
<organism evidence="2 3">
    <name type="scientific">Pseudomonas prosekii</name>
    <dbReference type="NCBI Taxonomy" id="1148509"/>
    <lineage>
        <taxon>Bacteria</taxon>
        <taxon>Pseudomonadati</taxon>
        <taxon>Pseudomonadota</taxon>
        <taxon>Gammaproteobacteria</taxon>
        <taxon>Pseudomonadales</taxon>
        <taxon>Pseudomonadaceae</taxon>
        <taxon>Pseudomonas</taxon>
    </lineage>
</organism>
<dbReference type="InterPro" id="IPR012448">
    <property type="entry name" value="DUF1652"/>
</dbReference>
<dbReference type="Pfam" id="PF07865">
    <property type="entry name" value="DUF1652"/>
    <property type="match status" value="1"/>
</dbReference>
<dbReference type="AlphaFoldDB" id="A0A3L8CIY5"/>
<evidence type="ECO:0000313" key="1">
    <source>
        <dbReference type="EMBL" id="RLU05728.1"/>
    </source>
</evidence>
<name>A0A3L8CIY5_9PSED</name>
<reference evidence="3 4" key="1">
    <citation type="journal article" date="2018" name="Front. Microbiol.">
        <title>Discovery of Phloeophagus Beetles as a Source of Pseudomonas Strains That Produce Potentially New Bioactive Substances and Description of Pseudomonas bohemica sp. nov.</title>
        <authorList>
            <person name="Saati-Santamaria Z."/>
            <person name="Lopez-Mondejar R."/>
            <person name="Jimenez-Gomez A."/>
            <person name="Diez-Mendez A."/>
            <person name="Vetrovsky T."/>
            <person name="Igual J.M."/>
            <person name="Velazquez E."/>
            <person name="Kolarik M."/>
            <person name="Rivas R."/>
            <person name="Garcia-Fraile P."/>
        </authorList>
    </citation>
    <scope>NUCLEOTIDE SEQUENCE [LARGE SCALE GENOMIC DNA]</scope>
    <source>
        <strain evidence="1 4">A2-NA12</strain>
        <strain evidence="2 3">A2-NA13</strain>
    </source>
</reference>
<evidence type="ECO:0000313" key="2">
    <source>
        <dbReference type="EMBL" id="RLU07828.1"/>
    </source>
</evidence>
<keyword evidence="3" id="KW-1185">Reference proteome</keyword>
<dbReference type="Proteomes" id="UP000282672">
    <property type="component" value="Unassembled WGS sequence"/>
</dbReference>
<evidence type="ECO:0000313" key="3">
    <source>
        <dbReference type="Proteomes" id="UP000282140"/>
    </source>
</evidence>
<dbReference type="EMBL" id="PEGA01000027">
    <property type="protein sequence ID" value="RLU05728.1"/>
    <property type="molecule type" value="Genomic_DNA"/>
</dbReference>
<dbReference type="EMBL" id="PEGB01000009">
    <property type="protein sequence ID" value="RLU07828.1"/>
    <property type="molecule type" value="Genomic_DNA"/>
</dbReference>
<accession>A0A3L8CIY5</accession>
<comment type="caution">
    <text evidence="2">The sequence shown here is derived from an EMBL/GenBank/DDBJ whole genome shotgun (WGS) entry which is preliminary data.</text>
</comment>
<dbReference type="Proteomes" id="UP000282140">
    <property type="component" value="Unassembled WGS sequence"/>
</dbReference>
<evidence type="ECO:0000313" key="4">
    <source>
        <dbReference type="Proteomes" id="UP000282672"/>
    </source>
</evidence>
<proteinExistence type="predicted"/>